<keyword evidence="6" id="KW-0963">Cytoplasm</keyword>
<dbReference type="KEGG" id="pbap:Pla133_34160"/>
<comment type="cofactor">
    <cofactor evidence="13">
        <name>FAD</name>
        <dbReference type="ChEBI" id="CHEBI:57692"/>
    </cofactor>
    <text evidence="13">Binds 1 FAD per subunit.</text>
</comment>
<evidence type="ECO:0000256" key="12">
    <source>
        <dbReference type="ARBA" id="ARBA00031183"/>
    </source>
</evidence>
<dbReference type="GO" id="GO:0003957">
    <property type="term" value="F:NAD(P)+ transhydrogenase (Si-specific) activity"/>
    <property type="evidence" value="ECO:0007669"/>
    <property type="project" value="UniProtKB-EC"/>
</dbReference>
<gene>
    <name evidence="16" type="primary">sthA</name>
    <name evidence="16" type="ORF">Pla133_34160</name>
</gene>
<dbReference type="GO" id="GO:0005829">
    <property type="term" value="C:cytosol"/>
    <property type="evidence" value="ECO:0007669"/>
    <property type="project" value="TreeGrafter"/>
</dbReference>
<dbReference type="InterPro" id="IPR001100">
    <property type="entry name" value="Pyr_nuc-diS_OxRdtase"/>
</dbReference>
<dbReference type="InterPro" id="IPR004099">
    <property type="entry name" value="Pyr_nucl-diS_OxRdtase_dimer"/>
</dbReference>
<protein>
    <recommendedName>
        <fullName evidence="5">Soluble pyridine nucleotide transhydrogenase</fullName>
        <ecNumber evidence="4">1.6.1.1</ecNumber>
    </recommendedName>
    <alternativeName>
        <fullName evidence="12">NAD(P)(+) transhydrogenase [B-specific]</fullName>
    </alternativeName>
</protein>
<keyword evidence="9" id="KW-0521">NADP</keyword>
<dbReference type="GO" id="GO:0004148">
    <property type="term" value="F:dihydrolipoyl dehydrogenase (NADH) activity"/>
    <property type="evidence" value="ECO:0007669"/>
    <property type="project" value="TreeGrafter"/>
</dbReference>
<dbReference type="InterPro" id="IPR036188">
    <property type="entry name" value="FAD/NAD-bd_sf"/>
</dbReference>
<dbReference type="Proteomes" id="UP000316921">
    <property type="component" value="Chromosome"/>
</dbReference>
<feature type="domain" description="Pyridine nucleotide-disulphide oxidoreductase dimerisation" evidence="14">
    <location>
        <begin position="343"/>
        <end position="450"/>
    </location>
</feature>
<dbReference type="InterPro" id="IPR023753">
    <property type="entry name" value="FAD/NAD-binding_dom"/>
</dbReference>
<sequence>MYDYDIVCIGSGPAGQRAAVQASKLGKRAAVVERRHSAGGVCIETGTIPSKTFREAVRSFMRLSASGADRAARVRPSMAELAGRVTHVVQRELEIVQDQLERNDVAMLRGRAFFRDRHTLEIHSFEGVRTVTAENFLVCVGTVPAEPGDVLVDGETVMTSDAILDMDELPRSLAVIGGGVIGVEYASMFANLGVKVTLVDRRPRPLEFLDGEIVDELIHQMRCELVTLRCGEAVASIDVVESPHKAGLITLESGKHVVAQKVLYSIGRVGATADLGLENIGLSADSRGRLTVDGQFRTEAENIYAAGDVIGFPALAATSSEQGRLASCHMFGIESEPMRDNFPVGIYSIPEISMVGATEEELTRDKVPYESGVARFREIARGQILGDDSGLLKLLFHRDTRELLGIHCIGTHATELIHVGQAVLTLGGGLDYFLSTVFNYPTLAECYKVAAYNAANKLRFAAQAAEAHGRRKVG</sequence>
<keyword evidence="17" id="KW-1185">Reference proteome</keyword>
<evidence type="ECO:0000256" key="2">
    <source>
        <dbReference type="ARBA" id="ARBA00004496"/>
    </source>
</evidence>
<comment type="function">
    <text evidence="1">Conversion of NADPH, generated by peripheral catabolic pathways, to NADH, which can enter the respiratory chain for energy generation.</text>
</comment>
<dbReference type="Pfam" id="PF02852">
    <property type="entry name" value="Pyr_redox_dim"/>
    <property type="match status" value="1"/>
</dbReference>
<keyword evidence="11 13" id="KW-0520">NAD</keyword>
<keyword evidence="8 13" id="KW-0274">FAD</keyword>
<dbReference type="PRINTS" id="PR00411">
    <property type="entry name" value="PNDRDTASEI"/>
</dbReference>
<evidence type="ECO:0000256" key="3">
    <source>
        <dbReference type="ARBA" id="ARBA00007532"/>
    </source>
</evidence>
<feature type="domain" description="FAD/NAD(P)-binding" evidence="15">
    <location>
        <begin position="4"/>
        <end position="323"/>
    </location>
</feature>
<feature type="binding site" evidence="13">
    <location>
        <position position="267"/>
    </location>
    <ligand>
        <name>NAD(+)</name>
        <dbReference type="ChEBI" id="CHEBI:57540"/>
    </ligand>
</feature>
<dbReference type="InterPro" id="IPR050151">
    <property type="entry name" value="Class-I_Pyr_Nuc-Dis_Oxidored"/>
</dbReference>
<evidence type="ECO:0000256" key="5">
    <source>
        <dbReference type="ARBA" id="ARBA00016603"/>
    </source>
</evidence>
<proteinExistence type="inferred from homology"/>
<dbReference type="PRINTS" id="PR00368">
    <property type="entry name" value="FADPNR"/>
</dbReference>
<evidence type="ECO:0000256" key="10">
    <source>
        <dbReference type="ARBA" id="ARBA00023002"/>
    </source>
</evidence>
<dbReference type="GO" id="GO:0006103">
    <property type="term" value="P:2-oxoglutarate metabolic process"/>
    <property type="evidence" value="ECO:0007669"/>
    <property type="project" value="TreeGrafter"/>
</dbReference>
<feature type="binding site" evidence="13">
    <location>
        <position position="308"/>
    </location>
    <ligand>
        <name>FAD</name>
        <dbReference type="ChEBI" id="CHEBI:57692"/>
    </ligand>
</feature>
<keyword evidence="7" id="KW-0285">Flavoprotein</keyword>
<dbReference type="AlphaFoldDB" id="A0A518BMV4"/>
<dbReference type="GO" id="GO:0050660">
    <property type="term" value="F:flavin adenine dinucleotide binding"/>
    <property type="evidence" value="ECO:0007669"/>
    <property type="project" value="TreeGrafter"/>
</dbReference>
<dbReference type="InterPro" id="IPR016156">
    <property type="entry name" value="FAD/NAD-linked_Rdtase_dimer_sf"/>
</dbReference>
<dbReference type="PIRSF" id="PIRSF000350">
    <property type="entry name" value="Mercury_reductase_MerA"/>
    <property type="match status" value="1"/>
</dbReference>
<dbReference type="Gene3D" id="3.30.390.30">
    <property type="match status" value="1"/>
</dbReference>
<feature type="binding site" evidence="13">
    <location>
        <begin position="177"/>
        <end position="184"/>
    </location>
    <ligand>
        <name>NAD(+)</name>
        <dbReference type="ChEBI" id="CHEBI:57540"/>
    </ligand>
</feature>
<dbReference type="EMBL" id="CP036287">
    <property type="protein sequence ID" value="QDU68320.1"/>
    <property type="molecule type" value="Genomic_DNA"/>
</dbReference>
<evidence type="ECO:0000313" key="17">
    <source>
        <dbReference type="Proteomes" id="UP000316921"/>
    </source>
</evidence>
<dbReference type="PANTHER" id="PTHR22912:SF93">
    <property type="entry name" value="SOLUBLE PYRIDINE NUCLEOTIDE TRANSHYDROGENASE"/>
    <property type="match status" value="1"/>
</dbReference>
<comment type="subcellular location">
    <subcellularLocation>
        <location evidence="2">Cytoplasm</location>
    </subcellularLocation>
</comment>
<keyword evidence="13" id="KW-0547">Nucleotide-binding</keyword>
<dbReference type="PANTHER" id="PTHR22912">
    <property type="entry name" value="DISULFIDE OXIDOREDUCTASE"/>
    <property type="match status" value="1"/>
</dbReference>
<evidence type="ECO:0000256" key="9">
    <source>
        <dbReference type="ARBA" id="ARBA00022857"/>
    </source>
</evidence>
<evidence type="ECO:0000256" key="11">
    <source>
        <dbReference type="ARBA" id="ARBA00023027"/>
    </source>
</evidence>
<reference evidence="16 17" key="1">
    <citation type="submission" date="2019-02" db="EMBL/GenBank/DDBJ databases">
        <title>Deep-cultivation of Planctomycetes and their phenomic and genomic characterization uncovers novel biology.</title>
        <authorList>
            <person name="Wiegand S."/>
            <person name="Jogler M."/>
            <person name="Boedeker C."/>
            <person name="Pinto D."/>
            <person name="Vollmers J."/>
            <person name="Rivas-Marin E."/>
            <person name="Kohn T."/>
            <person name="Peeters S.H."/>
            <person name="Heuer A."/>
            <person name="Rast P."/>
            <person name="Oberbeckmann S."/>
            <person name="Bunk B."/>
            <person name="Jeske O."/>
            <person name="Meyerdierks A."/>
            <person name="Storesund J.E."/>
            <person name="Kallscheuer N."/>
            <person name="Luecker S."/>
            <person name="Lage O.M."/>
            <person name="Pohl T."/>
            <person name="Merkel B.J."/>
            <person name="Hornburger P."/>
            <person name="Mueller R.-W."/>
            <person name="Bruemmer F."/>
            <person name="Labrenz M."/>
            <person name="Spormann A.M."/>
            <person name="Op den Camp H."/>
            <person name="Overmann J."/>
            <person name="Amann R."/>
            <person name="Jetten M.S.M."/>
            <person name="Mascher T."/>
            <person name="Medema M.H."/>
            <person name="Devos D.P."/>
            <person name="Kaster A.-K."/>
            <person name="Ovreas L."/>
            <person name="Rohde M."/>
            <person name="Galperin M.Y."/>
            <person name="Jogler C."/>
        </authorList>
    </citation>
    <scope>NUCLEOTIDE SEQUENCE [LARGE SCALE GENOMIC DNA]</scope>
    <source>
        <strain evidence="16 17">Pla133</strain>
    </source>
</reference>
<evidence type="ECO:0000259" key="15">
    <source>
        <dbReference type="Pfam" id="PF07992"/>
    </source>
</evidence>
<organism evidence="16 17">
    <name type="scientific">Engelhardtia mirabilis</name>
    <dbReference type="NCBI Taxonomy" id="2528011"/>
    <lineage>
        <taxon>Bacteria</taxon>
        <taxon>Pseudomonadati</taxon>
        <taxon>Planctomycetota</taxon>
        <taxon>Planctomycetia</taxon>
        <taxon>Planctomycetia incertae sedis</taxon>
        <taxon>Engelhardtia</taxon>
    </lineage>
</organism>
<dbReference type="Pfam" id="PF07992">
    <property type="entry name" value="Pyr_redox_2"/>
    <property type="match status" value="1"/>
</dbReference>
<comment type="similarity">
    <text evidence="3">Belongs to the class-I pyridine nucleotide-disulfide oxidoreductase family.</text>
</comment>
<evidence type="ECO:0000256" key="6">
    <source>
        <dbReference type="ARBA" id="ARBA00022490"/>
    </source>
</evidence>
<evidence type="ECO:0000313" key="16">
    <source>
        <dbReference type="EMBL" id="QDU68320.1"/>
    </source>
</evidence>
<dbReference type="EC" id="1.6.1.1" evidence="4"/>
<dbReference type="SUPFAM" id="SSF55424">
    <property type="entry name" value="FAD/NAD-linked reductases, dimerisation (C-terminal) domain"/>
    <property type="match status" value="1"/>
</dbReference>
<evidence type="ECO:0000256" key="7">
    <source>
        <dbReference type="ARBA" id="ARBA00022630"/>
    </source>
</evidence>
<name>A0A518BMV4_9BACT</name>
<accession>A0A518BMV4</accession>
<evidence type="ECO:0000259" key="14">
    <source>
        <dbReference type="Pfam" id="PF02852"/>
    </source>
</evidence>
<evidence type="ECO:0000256" key="8">
    <source>
        <dbReference type="ARBA" id="ARBA00022827"/>
    </source>
</evidence>
<dbReference type="NCBIfam" id="NF003585">
    <property type="entry name" value="PRK05249.1"/>
    <property type="match status" value="1"/>
</dbReference>
<evidence type="ECO:0000256" key="1">
    <source>
        <dbReference type="ARBA" id="ARBA00002842"/>
    </source>
</evidence>
<evidence type="ECO:0000256" key="13">
    <source>
        <dbReference type="PIRSR" id="PIRSR000350-3"/>
    </source>
</evidence>
<dbReference type="RefSeq" id="WP_145067229.1">
    <property type="nucleotide sequence ID" value="NZ_CP036287.1"/>
</dbReference>
<dbReference type="SUPFAM" id="SSF51905">
    <property type="entry name" value="FAD/NAD(P)-binding domain"/>
    <property type="match status" value="1"/>
</dbReference>
<feature type="binding site" evidence="13">
    <location>
        <position position="51"/>
    </location>
    <ligand>
        <name>FAD</name>
        <dbReference type="ChEBI" id="CHEBI:57692"/>
    </ligand>
</feature>
<keyword evidence="10 16" id="KW-0560">Oxidoreductase</keyword>
<evidence type="ECO:0000256" key="4">
    <source>
        <dbReference type="ARBA" id="ARBA00012772"/>
    </source>
</evidence>
<dbReference type="FunFam" id="3.30.390.30:FF:000001">
    <property type="entry name" value="Dihydrolipoyl dehydrogenase"/>
    <property type="match status" value="1"/>
</dbReference>
<dbReference type="Gene3D" id="3.50.50.60">
    <property type="entry name" value="FAD/NAD(P)-binding domain"/>
    <property type="match status" value="2"/>
</dbReference>